<organism evidence="1 2">
    <name type="scientific">Nocardiopsis coralli</name>
    <dbReference type="NCBI Taxonomy" id="2772213"/>
    <lineage>
        <taxon>Bacteria</taxon>
        <taxon>Bacillati</taxon>
        <taxon>Actinomycetota</taxon>
        <taxon>Actinomycetes</taxon>
        <taxon>Streptosporangiales</taxon>
        <taxon>Nocardiopsidaceae</taxon>
        <taxon>Nocardiopsis</taxon>
    </lineage>
</organism>
<reference evidence="1 2" key="1">
    <citation type="submission" date="2020-09" db="EMBL/GenBank/DDBJ databases">
        <title>Diversity and distribution of actinomycetes associated with coral in the coast of Hainan.</title>
        <authorList>
            <person name="Li F."/>
        </authorList>
    </citation>
    <scope>NUCLEOTIDE SEQUENCE [LARGE SCALE GENOMIC DNA]</scope>
    <source>
        <strain evidence="1 2">HNM0947</strain>
    </source>
</reference>
<dbReference type="RefSeq" id="WP_193124143.1">
    <property type="nucleotide sequence ID" value="NZ_JADBGI010000026.1"/>
</dbReference>
<evidence type="ECO:0000313" key="1">
    <source>
        <dbReference type="EMBL" id="MBE3001544.1"/>
    </source>
</evidence>
<dbReference type="Proteomes" id="UP000806528">
    <property type="component" value="Unassembled WGS sequence"/>
</dbReference>
<gene>
    <name evidence="1" type="ORF">IDM40_23035</name>
</gene>
<dbReference type="PROSITE" id="PS51257">
    <property type="entry name" value="PROKAR_LIPOPROTEIN"/>
    <property type="match status" value="1"/>
</dbReference>
<evidence type="ECO:0008006" key="3">
    <source>
        <dbReference type="Google" id="ProtNLM"/>
    </source>
</evidence>
<protein>
    <recommendedName>
        <fullName evidence="3">Lipoprotein</fullName>
    </recommendedName>
</protein>
<sequence>MSAHHPRRTALRLAAVAAPATLLLTGCLSGQGHVGLHASGHFTAGQKFPTAQITWCGDAPPAQIDLVSDDHSWRLTATEEFTGGEVEVDLSAPGEAWEITDGDGRAAYRVVPASPETEYTLGVSTETVEAGDEPSHDVADLAFTTGALAAEDGVYASDGDEGRMVSAEEFPPEC</sequence>
<dbReference type="EMBL" id="JADBGI010000026">
    <property type="protein sequence ID" value="MBE3001544.1"/>
    <property type="molecule type" value="Genomic_DNA"/>
</dbReference>
<keyword evidence="2" id="KW-1185">Reference proteome</keyword>
<comment type="caution">
    <text evidence="1">The sequence shown here is derived from an EMBL/GenBank/DDBJ whole genome shotgun (WGS) entry which is preliminary data.</text>
</comment>
<evidence type="ECO:0000313" key="2">
    <source>
        <dbReference type="Proteomes" id="UP000806528"/>
    </source>
</evidence>
<proteinExistence type="predicted"/>
<name>A0ABR9PCJ2_9ACTN</name>
<accession>A0ABR9PCJ2</accession>